<reference evidence="9" key="3">
    <citation type="submission" date="2025-09" db="UniProtKB">
        <authorList>
            <consortium name="Ensembl"/>
        </authorList>
    </citation>
    <scope>IDENTIFICATION</scope>
    <source>
        <strain evidence="9">Glennie</strain>
    </source>
</reference>
<dbReference type="Proteomes" id="UP000002279">
    <property type="component" value="Chromosome 3"/>
</dbReference>
<dbReference type="InterPro" id="IPR000668">
    <property type="entry name" value="Peptidase_C1A_C"/>
</dbReference>
<dbReference type="CDD" id="cd02248">
    <property type="entry name" value="Peptidase_C1A"/>
    <property type="match status" value="1"/>
</dbReference>
<dbReference type="AlphaFoldDB" id="A0A6I8P2K0"/>
<evidence type="ECO:0000256" key="3">
    <source>
        <dbReference type="ARBA" id="ARBA00022670"/>
    </source>
</evidence>
<dbReference type="PROSITE" id="PS00639">
    <property type="entry name" value="THIOL_PROTEASE_HIS"/>
    <property type="match status" value="1"/>
</dbReference>
<evidence type="ECO:0000256" key="2">
    <source>
        <dbReference type="ARBA" id="ARBA00008455"/>
    </source>
</evidence>
<organism evidence="9 10">
    <name type="scientific">Ornithorhynchus anatinus</name>
    <name type="common">Duckbill platypus</name>
    <dbReference type="NCBI Taxonomy" id="9258"/>
    <lineage>
        <taxon>Eukaryota</taxon>
        <taxon>Metazoa</taxon>
        <taxon>Chordata</taxon>
        <taxon>Craniata</taxon>
        <taxon>Vertebrata</taxon>
        <taxon>Euteleostomi</taxon>
        <taxon>Mammalia</taxon>
        <taxon>Monotremata</taxon>
        <taxon>Ornithorhynchidae</taxon>
        <taxon>Ornithorhynchus</taxon>
    </lineage>
</organism>
<keyword evidence="10" id="KW-1185">Reference proteome</keyword>
<evidence type="ECO:0000256" key="7">
    <source>
        <dbReference type="SAM" id="MobiDB-lite"/>
    </source>
</evidence>
<proteinExistence type="inferred from homology"/>
<dbReference type="OMA" id="HRDPHAS"/>
<evidence type="ECO:0000259" key="8">
    <source>
        <dbReference type="SMART" id="SM00645"/>
    </source>
</evidence>
<dbReference type="PANTHER" id="PTHR12411">
    <property type="entry name" value="CYSTEINE PROTEASE FAMILY C1-RELATED"/>
    <property type="match status" value="1"/>
</dbReference>
<sequence>EALTARPSKLSSLLSHRDPHASLLTPTFSQCLGLLSHPDSYWLIPTEHARRFEIFIQNLARAKKLQEEDMGTAEYGVTPFSDLLGMCFPGASPPPPTPSGGRGDGDPGSGGKCWGLGRRPQSCRSPQRSCGSCWAFAAVGNVESTWYLRAGNRLVSLSEQEVLDCGRCRDGCKGGYAEDAFITMRFNRGLASEKDYPYKVRARPNRCQANKTRAAWIHGFITLWFLPHHLTQCLAHPDLVGPHSALPSKIFLQLYVGGVMHPSHHNCNPKSSHSILLVGFGFSELGKTRGAGGKRGPREFLGPGMGREGELSGYFRLHRGSNACGIANRPVTALVRGSKRQVSCPP</sequence>
<evidence type="ECO:0000256" key="4">
    <source>
        <dbReference type="ARBA" id="ARBA00022801"/>
    </source>
</evidence>
<accession>A0A6I8P2K0</accession>
<evidence type="ECO:0000313" key="9">
    <source>
        <dbReference type="Ensembl" id="ENSOANP00000047238.1"/>
    </source>
</evidence>
<reference evidence="9" key="2">
    <citation type="submission" date="2025-08" db="UniProtKB">
        <authorList>
            <consortium name="Ensembl"/>
        </authorList>
    </citation>
    <scope>IDENTIFICATION</scope>
    <source>
        <strain evidence="9">Glennie</strain>
    </source>
</reference>
<feature type="compositionally biased region" description="Gly residues" evidence="7">
    <location>
        <begin position="100"/>
        <end position="111"/>
    </location>
</feature>
<feature type="domain" description="Peptidase C1A papain C-terminal" evidence="8">
    <location>
        <begin position="116"/>
        <end position="334"/>
    </location>
</feature>
<dbReference type="InterPro" id="IPR025660">
    <property type="entry name" value="Pept_his_AS"/>
</dbReference>
<dbReference type="SMART" id="SM00645">
    <property type="entry name" value="Pept_C1"/>
    <property type="match status" value="1"/>
</dbReference>
<dbReference type="Gene3D" id="3.90.70.10">
    <property type="entry name" value="Cysteine proteinases"/>
    <property type="match status" value="1"/>
</dbReference>
<evidence type="ECO:0000256" key="6">
    <source>
        <dbReference type="ARBA" id="ARBA00023228"/>
    </source>
</evidence>
<dbReference type="Pfam" id="PF00112">
    <property type="entry name" value="Peptidase_C1"/>
    <property type="match status" value="1"/>
</dbReference>
<dbReference type="GO" id="GO:0004197">
    <property type="term" value="F:cysteine-type endopeptidase activity"/>
    <property type="evidence" value="ECO:0000318"/>
    <property type="project" value="GO_Central"/>
</dbReference>
<dbReference type="InterPro" id="IPR039417">
    <property type="entry name" value="Peptidase_C1A_papain-like"/>
</dbReference>
<dbReference type="Bgee" id="ENSOANG00000005527">
    <property type="expression patterns" value="Expressed in adult mammalian kidney and 7 other cell types or tissues"/>
</dbReference>
<evidence type="ECO:0000256" key="5">
    <source>
        <dbReference type="ARBA" id="ARBA00022807"/>
    </source>
</evidence>
<keyword evidence="4" id="KW-0378">Hydrolase</keyword>
<evidence type="ECO:0000313" key="10">
    <source>
        <dbReference type="Proteomes" id="UP000002279"/>
    </source>
</evidence>
<dbReference type="GeneTree" id="ENSGT00940000161630"/>
<dbReference type="GO" id="GO:0051603">
    <property type="term" value="P:proteolysis involved in protein catabolic process"/>
    <property type="evidence" value="ECO:0000318"/>
    <property type="project" value="GO_Central"/>
</dbReference>
<dbReference type="Gene3D" id="1.10.287.2250">
    <property type="match status" value="1"/>
</dbReference>
<dbReference type="InParanoid" id="A0A6I8P2K0"/>
<dbReference type="Ensembl" id="ENSOANT00000053954.1">
    <property type="protein sequence ID" value="ENSOANP00000047238.1"/>
    <property type="gene ID" value="ENSOANG00000005527.3"/>
</dbReference>
<dbReference type="InterPro" id="IPR000169">
    <property type="entry name" value="Pept_cys_AS"/>
</dbReference>
<protein>
    <recommendedName>
        <fullName evidence="8">Peptidase C1A papain C-terminal domain-containing protein</fullName>
    </recommendedName>
</protein>
<dbReference type="GO" id="GO:0005615">
    <property type="term" value="C:extracellular space"/>
    <property type="evidence" value="ECO:0000318"/>
    <property type="project" value="GO_Central"/>
</dbReference>
<feature type="region of interest" description="Disordered" evidence="7">
    <location>
        <begin position="91"/>
        <end position="111"/>
    </location>
</feature>
<dbReference type="PROSITE" id="PS00139">
    <property type="entry name" value="THIOL_PROTEASE_CYS"/>
    <property type="match status" value="1"/>
</dbReference>
<dbReference type="GO" id="GO:0005764">
    <property type="term" value="C:lysosome"/>
    <property type="evidence" value="ECO:0000318"/>
    <property type="project" value="GO_Central"/>
</dbReference>
<comment type="similarity">
    <text evidence="2">Belongs to the peptidase C1 family.</text>
</comment>
<evidence type="ECO:0000256" key="1">
    <source>
        <dbReference type="ARBA" id="ARBA00004371"/>
    </source>
</evidence>
<name>A0A6I8P2K0_ORNAN</name>
<reference evidence="9 10" key="1">
    <citation type="journal article" date="2008" name="Nature">
        <title>Genome analysis of the platypus reveals unique signatures of evolution.</title>
        <authorList>
            <person name="Warren W.C."/>
            <person name="Hillier L.W."/>
            <person name="Marshall Graves J.A."/>
            <person name="Birney E."/>
            <person name="Ponting C.P."/>
            <person name="Grutzner F."/>
            <person name="Belov K."/>
            <person name="Miller W."/>
            <person name="Clarke L."/>
            <person name="Chinwalla A.T."/>
            <person name="Yang S.P."/>
            <person name="Heger A."/>
            <person name="Locke D.P."/>
            <person name="Miethke P."/>
            <person name="Waters P.D."/>
            <person name="Veyrunes F."/>
            <person name="Fulton L."/>
            <person name="Fulton B."/>
            <person name="Graves T."/>
            <person name="Wallis J."/>
            <person name="Puente X.S."/>
            <person name="Lopez-Otin C."/>
            <person name="Ordonez G.R."/>
            <person name="Eichler E.E."/>
            <person name="Chen L."/>
            <person name="Cheng Z."/>
            <person name="Deakin J.E."/>
            <person name="Alsop A."/>
            <person name="Thompson K."/>
            <person name="Kirby P."/>
            <person name="Papenfuss A.T."/>
            <person name="Wakefield M.J."/>
            <person name="Olender T."/>
            <person name="Lancet D."/>
            <person name="Huttley G.A."/>
            <person name="Smit A.F."/>
            <person name="Pask A."/>
            <person name="Temple-Smith P."/>
            <person name="Batzer M.A."/>
            <person name="Walker J.A."/>
            <person name="Konkel M.K."/>
            <person name="Harris R.S."/>
            <person name="Whittington C.M."/>
            <person name="Wong E.S."/>
            <person name="Gemmell N.J."/>
            <person name="Buschiazzo E."/>
            <person name="Vargas Jentzsch I.M."/>
            <person name="Merkel A."/>
            <person name="Schmitz J."/>
            <person name="Zemann A."/>
            <person name="Churakov G."/>
            <person name="Kriegs J.O."/>
            <person name="Brosius J."/>
            <person name="Murchison E.P."/>
            <person name="Sachidanandam R."/>
            <person name="Smith C."/>
            <person name="Hannon G.J."/>
            <person name="Tsend-Ayush E."/>
            <person name="McMillan D."/>
            <person name="Attenborough R."/>
            <person name="Rens W."/>
            <person name="Ferguson-Smith M."/>
            <person name="Lefevre C.M."/>
            <person name="Sharp J.A."/>
            <person name="Nicholas K.R."/>
            <person name="Ray D.A."/>
            <person name="Kube M."/>
            <person name="Reinhardt R."/>
            <person name="Pringle T.H."/>
            <person name="Taylor J."/>
            <person name="Jones R.C."/>
            <person name="Nixon B."/>
            <person name="Dacheux J.L."/>
            <person name="Niwa H."/>
            <person name="Sekita Y."/>
            <person name="Huang X."/>
            <person name="Stark A."/>
            <person name="Kheradpour P."/>
            <person name="Kellis M."/>
            <person name="Flicek P."/>
            <person name="Chen Y."/>
            <person name="Webber C."/>
            <person name="Hardison R."/>
            <person name="Nelson J."/>
            <person name="Hallsworth-Pepin K."/>
            <person name="Delehaunty K."/>
            <person name="Markovic C."/>
            <person name="Minx P."/>
            <person name="Feng Y."/>
            <person name="Kremitzki C."/>
            <person name="Mitreva M."/>
            <person name="Glasscock J."/>
            <person name="Wylie T."/>
            <person name="Wohldmann P."/>
            <person name="Thiru P."/>
            <person name="Nhan M.N."/>
            <person name="Pohl C.S."/>
            <person name="Smith S.M."/>
            <person name="Hou S."/>
            <person name="Nefedov M."/>
            <person name="de Jong P.J."/>
            <person name="Renfree M.B."/>
            <person name="Mardis E.R."/>
            <person name="Wilson R.K."/>
        </authorList>
    </citation>
    <scope>NUCLEOTIDE SEQUENCE [LARGE SCALE GENOMIC DNA]</scope>
    <source>
        <strain evidence="9 10">Glennie</strain>
    </source>
</reference>
<dbReference type="SUPFAM" id="SSF54001">
    <property type="entry name" value="Cysteine proteinases"/>
    <property type="match status" value="1"/>
</dbReference>
<comment type="subcellular location">
    <subcellularLocation>
        <location evidence="1">Lysosome</location>
    </subcellularLocation>
</comment>
<dbReference type="InterPro" id="IPR038765">
    <property type="entry name" value="Papain-like_cys_pep_sf"/>
</dbReference>
<keyword evidence="6" id="KW-0458">Lysosome</keyword>
<dbReference type="InterPro" id="IPR013128">
    <property type="entry name" value="Peptidase_C1A"/>
</dbReference>
<keyword evidence="5" id="KW-0788">Thiol protease</keyword>
<keyword evidence="3" id="KW-0645">Protease</keyword>
<dbReference type="PRINTS" id="PR00705">
    <property type="entry name" value="PAPAIN"/>
</dbReference>